<comment type="similarity">
    <text evidence="2 6">Belongs to the sulfotransferase 1 family.</text>
</comment>
<name>A0A8S4BRF6_9TELE</name>
<gene>
    <name evidence="8" type="ORF">MMEN_LOCUS21823</name>
</gene>
<reference evidence="8" key="1">
    <citation type="submission" date="2021-05" db="EMBL/GenBank/DDBJ databases">
        <authorList>
            <person name="Tigano A."/>
        </authorList>
    </citation>
    <scope>NUCLEOTIDE SEQUENCE</scope>
</reference>
<feature type="domain" description="Sulfotransferase" evidence="7">
    <location>
        <begin position="43"/>
        <end position="293"/>
    </location>
</feature>
<evidence type="ECO:0000256" key="6">
    <source>
        <dbReference type="RuleBase" id="RU361155"/>
    </source>
</evidence>
<proteinExistence type="inferred from homology"/>
<dbReference type="GO" id="GO:0006584">
    <property type="term" value="P:catecholamine metabolic process"/>
    <property type="evidence" value="ECO:0007669"/>
    <property type="project" value="UniProtKB-KW"/>
</dbReference>
<organism evidence="8 9">
    <name type="scientific">Menidia menidia</name>
    <name type="common">Atlantic silverside</name>
    <dbReference type="NCBI Taxonomy" id="238744"/>
    <lineage>
        <taxon>Eukaryota</taxon>
        <taxon>Metazoa</taxon>
        <taxon>Chordata</taxon>
        <taxon>Craniata</taxon>
        <taxon>Vertebrata</taxon>
        <taxon>Euteleostomi</taxon>
        <taxon>Actinopterygii</taxon>
        <taxon>Neopterygii</taxon>
        <taxon>Teleostei</taxon>
        <taxon>Neoteleostei</taxon>
        <taxon>Acanthomorphata</taxon>
        <taxon>Ovalentaria</taxon>
        <taxon>Atherinomorphae</taxon>
        <taxon>Atheriniformes</taxon>
        <taxon>Atherinopsidae</taxon>
        <taxon>Menidiinae</taxon>
        <taxon>Menidia</taxon>
    </lineage>
</organism>
<dbReference type="SUPFAM" id="SSF52540">
    <property type="entry name" value="P-loop containing nucleoside triphosphate hydrolases"/>
    <property type="match status" value="1"/>
</dbReference>
<evidence type="ECO:0000256" key="2">
    <source>
        <dbReference type="ARBA" id="ARBA00005771"/>
    </source>
</evidence>
<dbReference type="InterPro" id="IPR000863">
    <property type="entry name" value="Sulfotransferase_dom"/>
</dbReference>
<dbReference type="Pfam" id="PF00685">
    <property type="entry name" value="Sulfotransfer_1"/>
    <property type="match status" value="1"/>
</dbReference>
<dbReference type="Proteomes" id="UP000677803">
    <property type="component" value="Unassembled WGS sequence"/>
</dbReference>
<protein>
    <recommendedName>
        <fullName evidence="6">Sulfotransferase</fullName>
        <ecNumber evidence="6">2.8.2.-</ecNumber>
    </recommendedName>
</protein>
<dbReference type="GO" id="GO:0008146">
    <property type="term" value="F:sulfotransferase activity"/>
    <property type="evidence" value="ECO:0007669"/>
    <property type="project" value="InterPro"/>
</dbReference>
<comment type="subcellular location">
    <subcellularLocation>
        <location evidence="1">Cytoplasm</location>
    </subcellularLocation>
</comment>
<dbReference type="PANTHER" id="PTHR11783">
    <property type="entry name" value="SULFOTRANSFERASE SULT"/>
    <property type="match status" value="1"/>
</dbReference>
<comment type="caution">
    <text evidence="8">The sequence shown here is derived from an EMBL/GenBank/DDBJ whole genome shotgun (WGS) entry which is preliminary data.</text>
</comment>
<dbReference type="GO" id="GO:0006805">
    <property type="term" value="P:xenobiotic metabolic process"/>
    <property type="evidence" value="ECO:0007669"/>
    <property type="project" value="UniProtKB-ARBA"/>
</dbReference>
<keyword evidence="9" id="KW-1185">Reference proteome</keyword>
<dbReference type="InterPro" id="IPR027417">
    <property type="entry name" value="P-loop_NTPase"/>
</dbReference>
<keyword evidence="3" id="KW-0963">Cytoplasm</keyword>
<evidence type="ECO:0000256" key="1">
    <source>
        <dbReference type="ARBA" id="ARBA00004496"/>
    </source>
</evidence>
<dbReference type="GO" id="GO:0005737">
    <property type="term" value="C:cytoplasm"/>
    <property type="evidence" value="ECO:0007669"/>
    <property type="project" value="UniProtKB-SubCell"/>
</dbReference>
<dbReference type="EMBL" id="CAJRST010041110">
    <property type="protein sequence ID" value="CAG6021617.1"/>
    <property type="molecule type" value="Genomic_DNA"/>
</dbReference>
<sequence length="301" mass="35891">MLYLLRSKMALPPRPILFEFRGVSMTKYFTENWDNIQNFKARPDDILIATYPKAGNTWVSYILDLLYFSHMLPKRKDSVPLHERVPFLEMYIPGFPSGVNELNQLTTSPRIIKTHLPVHFLPKSFWDQNSKIIYVARNAKDTAVSYFHFDRMNRAQPEPGDWSSYLQRFMEGKMVFGSWHDHVKGWWEKKQTRSNILYLFYEDLIEDTEKELNRLCSFLDLAPTTELKNQVREKVLFDNMRKDKMANGSADEVFDFKISPFMRKGKVGDWKNHFTVQQDEQFNEHYDREMRDSDLQFRTVL</sequence>
<dbReference type="AlphaFoldDB" id="A0A8S4BRF6"/>
<dbReference type="EC" id="2.8.2.-" evidence="6"/>
<evidence type="ECO:0000259" key="7">
    <source>
        <dbReference type="Pfam" id="PF00685"/>
    </source>
</evidence>
<dbReference type="Gene3D" id="3.40.50.300">
    <property type="entry name" value="P-loop containing nucleotide triphosphate hydrolases"/>
    <property type="match status" value="1"/>
</dbReference>
<dbReference type="OrthoDB" id="205623at2759"/>
<evidence type="ECO:0000313" key="8">
    <source>
        <dbReference type="EMBL" id="CAG6021617.1"/>
    </source>
</evidence>
<dbReference type="FunFam" id="3.40.50.300:FF:000433">
    <property type="entry name" value="Estrogen sulfotransferase"/>
    <property type="match status" value="1"/>
</dbReference>
<evidence type="ECO:0000256" key="5">
    <source>
        <dbReference type="ARBA" id="ARBA00022939"/>
    </source>
</evidence>
<evidence type="ECO:0000256" key="3">
    <source>
        <dbReference type="ARBA" id="ARBA00022490"/>
    </source>
</evidence>
<keyword evidence="4 6" id="KW-0808">Transferase</keyword>
<accession>A0A8S4BRF6</accession>
<evidence type="ECO:0000256" key="4">
    <source>
        <dbReference type="ARBA" id="ARBA00022679"/>
    </source>
</evidence>
<evidence type="ECO:0000313" key="9">
    <source>
        <dbReference type="Proteomes" id="UP000677803"/>
    </source>
</evidence>
<keyword evidence="5" id="KW-0128">Catecholamine metabolism</keyword>